<reference evidence="1 2" key="1">
    <citation type="submission" date="2016-08" db="EMBL/GenBank/DDBJ databases">
        <authorList>
            <person name="Seilhamer J.J."/>
        </authorList>
    </citation>
    <scope>NUCLEOTIDE SEQUENCE [LARGE SCALE GENOMIC DNA]</scope>
    <source>
        <strain evidence="1 2">SDA_GO95</strain>
    </source>
</reference>
<accession>A0A1G4EAC4</accession>
<evidence type="ECO:0000313" key="1">
    <source>
        <dbReference type="EMBL" id="SCB66440.1"/>
    </source>
</evidence>
<proteinExistence type="predicted"/>
<sequence>MIVHMMVARMIAEDLLAEIVEVAAVVAGIDENTPYMGVFLFKQTFD</sequence>
<dbReference type="AlphaFoldDB" id="A0A1G4EAC4"/>
<organism evidence="1 2">
    <name type="scientific">Bacillus mycoides</name>
    <dbReference type="NCBI Taxonomy" id="1405"/>
    <lineage>
        <taxon>Bacteria</taxon>
        <taxon>Bacillati</taxon>
        <taxon>Bacillota</taxon>
        <taxon>Bacilli</taxon>
        <taxon>Bacillales</taxon>
        <taxon>Bacillaceae</taxon>
        <taxon>Bacillus</taxon>
        <taxon>Bacillus cereus group</taxon>
    </lineage>
</organism>
<name>A0A1G4EAC4_BACMY</name>
<evidence type="ECO:0000313" key="2">
    <source>
        <dbReference type="Proteomes" id="UP000195696"/>
    </source>
</evidence>
<dbReference type="EMBL" id="FMAK01000013">
    <property type="protein sequence ID" value="SCB66440.1"/>
    <property type="molecule type" value="Genomic_DNA"/>
</dbReference>
<protein>
    <submittedName>
        <fullName evidence="1">Uncharacterized protein</fullName>
    </submittedName>
</protein>
<gene>
    <name evidence="1" type="ORF">BWGO95_00375</name>
</gene>
<dbReference type="Proteomes" id="UP000195696">
    <property type="component" value="Unassembled WGS sequence"/>
</dbReference>